<evidence type="ECO:0000256" key="2">
    <source>
        <dbReference type="SAM" id="SignalP"/>
    </source>
</evidence>
<reference evidence="3 4" key="1">
    <citation type="submission" date="2018-08" db="EMBL/GenBank/DDBJ databases">
        <title>Draft genome sequence of Rhodobacter sphaeroides FY.</title>
        <authorList>
            <person name="Rayyan A."/>
            <person name="Meyer T.E."/>
            <person name="Kyndt J.A."/>
        </authorList>
    </citation>
    <scope>NUCLEOTIDE SEQUENCE [LARGE SCALE GENOMIC DNA]</scope>
    <source>
        <strain evidence="3 4">FY</strain>
    </source>
</reference>
<dbReference type="CDD" id="cd07012">
    <property type="entry name" value="PBP2_Bug_TTT"/>
    <property type="match status" value="1"/>
</dbReference>
<keyword evidence="2" id="KW-0732">Signal</keyword>
<dbReference type="EMBL" id="QWGP01000008">
    <property type="protein sequence ID" value="RHZ95488.1"/>
    <property type="molecule type" value="Genomic_DNA"/>
</dbReference>
<protein>
    <submittedName>
        <fullName evidence="3">Tripartite tricarboxylate transporter substrate binding protein</fullName>
    </submittedName>
</protein>
<evidence type="ECO:0000256" key="1">
    <source>
        <dbReference type="ARBA" id="ARBA00006987"/>
    </source>
</evidence>
<gene>
    <name evidence="3" type="ORF">D1114_09855</name>
</gene>
<dbReference type="SUPFAM" id="SSF53850">
    <property type="entry name" value="Periplasmic binding protein-like II"/>
    <property type="match status" value="1"/>
</dbReference>
<dbReference type="Pfam" id="PF03401">
    <property type="entry name" value="TctC"/>
    <property type="match status" value="1"/>
</dbReference>
<dbReference type="Gene3D" id="3.40.190.10">
    <property type="entry name" value="Periplasmic binding protein-like II"/>
    <property type="match status" value="1"/>
</dbReference>
<accession>A0AAX1ULV2</accession>
<dbReference type="AlphaFoldDB" id="A0AAX1ULV2"/>
<sequence>MQKTMILGALAALAATPALADYPQRPIQIVVPYSAGGSTDLSARLMAESLARHLEGATVVVRNQPGGGGTIGTSSVANARPDGYTLGIGAQGPLSIAPHMGGADYALTDVEFVGLFGRSLQVFVACANAPFADYDAFAAYAKDKPVQVGNSGAGGANHISAEAFGKAAGLKIESVPYPGSSDARTACVGGHIQAMVASPAESLAASEAGQMTPLFVMEDERIDLFPDTPTAKEKGVDFTWSSWKGVIAPKGIPEEVMAPLKAAVKAASEDPDFREKMTAMGEFVTYEDGAAFTARAEKDAEVALKTLDELGMTGMNN</sequence>
<name>A0AAX1ULV2_CERSP</name>
<dbReference type="PANTHER" id="PTHR42928">
    <property type="entry name" value="TRICARBOXYLATE-BINDING PROTEIN"/>
    <property type="match status" value="1"/>
</dbReference>
<comment type="similarity">
    <text evidence="1">Belongs to the UPF0065 (bug) family.</text>
</comment>
<dbReference type="PANTHER" id="PTHR42928:SF5">
    <property type="entry name" value="BLR1237 PROTEIN"/>
    <property type="match status" value="1"/>
</dbReference>
<dbReference type="Proteomes" id="UP000266305">
    <property type="component" value="Unassembled WGS sequence"/>
</dbReference>
<proteinExistence type="inferred from homology"/>
<evidence type="ECO:0000313" key="3">
    <source>
        <dbReference type="EMBL" id="RHZ95488.1"/>
    </source>
</evidence>
<evidence type="ECO:0000313" key="4">
    <source>
        <dbReference type="Proteomes" id="UP000266305"/>
    </source>
</evidence>
<dbReference type="InterPro" id="IPR005064">
    <property type="entry name" value="BUG"/>
</dbReference>
<feature type="signal peptide" evidence="2">
    <location>
        <begin position="1"/>
        <end position="20"/>
    </location>
</feature>
<organism evidence="3 4">
    <name type="scientific">Cereibacter sphaeroides</name>
    <name type="common">Rhodobacter sphaeroides</name>
    <dbReference type="NCBI Taxonomy" id="1063"/>
    <lineage>
        <taxon>Bacteria</taxon>
        <taxon>Pseudomonadati</taxon>
        <taxon>Pseudomonadota</taxon>
        <taxon>Alphaproteobacteria</taxon>
        <taxon>Rhodobacterales</taxon>
        <taxon>Paracoccaceae</taxon>
        <taxon>Cereibacter</taxon>
    </lineage>
</organism>
<feature type="chain" id="PRO_5043690560" evidence="2">
    <location>
        <begin position="21"/>
        <end position="317"/>
    </location>
</feature>
<dbReference type="PIRSF" id="PIRSF017082">
    <property type="entry name" value="YflP"/>
    <property type="match status" value="1"/>
</dbReference>
<dbReference type="InterPro" id="IPR042100">
    <property type="entry name" value="Bug_dom1"/>
</dbReference>
<comment type="caution">
    <text evidence="3">The sequence shown here is derived from an EMBL/GenBank/DDBJ whole genome shotgun (WGS) entry which is preliminary data.</text>
</comment>
<dbReference type="Gene3D" id="3.40.190.150">
    <property type="entry name" value="Bordetella uptake gene, domain 1"/>
    <property type="match status" value="1"/>
</dbReference>
<dbReference type="RefSeq" id="WP_119000038.1">
    <property type="nucleotide sequence ID" value="NZ_QWGP01000008.1"/>
</dbReference>